<dbReference type="Gene3D" id="1.10.287.70">
    <property type="match status" value="1"/>
</dbReference>
<dbReference type="Pfam" id="PF07885">
    <property type="entry name" value="Ion_trans_2"/>
    <property type="match status" value="1"/>
</dbReference>
<evidence type="ECO:0000313" key="10">
    <source>
        <dbReference type="EMBL" id="CAH3037277.1"/>
    </source>
</evidence>
<evidence type="ECO:0000256" key="2">
    <source>
        <dbReference type="ARBA" id="ARBA00022448"/>
    </source>
</evidence>
<keyword evidence="11" id="KW-1185">Reference proteome</keyword>
<accession>A0ABN8MWE7</accession>
<dbReference type="Proteomes" id="UP001159405">
    <property type="component" value="Unassembled WGS sequence"/>
</dbReference>
<feature type="transmembrane region" description="Helical" evidence="8">
    <location>
        <begin position="346"/>
        <end position="368"/>
    </location>
</feature>
<keyword evidence="5" id="KW-0406">Ion transport</keyword>
<evidence type="ECO:0000256" key="8">
    <source>
        <dbReference type="SAM" id="Phobius"/>
    </source>
</evidence>
<keyword evidence="4 8" id="KW-1133">Transmembrane helix</keyword>
<evidence type="ECO:0000256" key="5">
    <source>
        <dbReference type="ARBA" id="ARBA00023065"/>
    </source>
</evidence>
<proteinExistence type="predicted"/>
<name>A0ABN8MWE7_9CNID</name>
<dbReference type="PANTHER" id="PTHR11537:SF252">
    <property type="entry name" value="POTASSIUM VOLTAGE-GATED CHANNEL PROTEIN SHAW"/>
    <property type="match status" value="1"/>
</dbReference>
<evidence type="ECO:0000256" key="1">
    <source>
        <dbReference type="ARBA" id="ARBA00004141"/>
    </source>
</evidence>
<keyword evidence="7" id="KW-0407">Ion channel</keyword>
<keyword evidence="6 8" id="KW-0472">Membrane</keyword>
<dbReference type="InterPro" id="IPR013099">
    <property type="entry name" value="K_chnl_dom"/>
</dbReference>
<feature type="transmembrane region" description="Helical" evidence="8">
    <location>
        <begin position="107"/>
        <end position="131"/>
    </location>
</feature>
<evidence type="ECO:0000256" key="4">
    <source>
        <dbReference type="ARBA" id="ARBA00022989"/>
    </source>
</evidence>
<evidence type="ECO:0000256" key="6">
    <source>
        <dbReference type="ARBA" id="ARBA00023136"/>
    </source>
</evidence>
<comment type="caution">
    <text evidence="10">The sequence shown here is derived from an EMBL/GenBank/DDBJ whole genome shotgun (WGS) entry which is preliminary data.</text>
</comment>
<evidence type="ECO:0000313" key="11">
    <source>
        <dbReference type="Proteomes" id="UP001159405"/>
    </source>
</evidence>
<feature type="domain" description="Potassium channel" evidence="9">
    <location>
        <begin position="117"/>
        <end position="201"/>
    </location>
</feature>
<evidence type="ECO:0000256" key="3">
    <source>
        <dbReference type="ARBA" id="ARBA00022692"/>
    </source>
</evidence>
<protein>
    <recommendedName>
        <fullName evidence="9">Potassium channel domain-containing protein</fullName>
    </recommendedName>
</protein>
<dbReference type="EMBL" id="CALNXK010000005">
    <property type="protein sequence ID" value="CAH3037277.1"/>
    <property type="molecule type" value="Genomic_DNA"/>
</dbReference>
<keyword evidence="2" id="KW-0813">Transport</keyword>
<evidence type="ECO:0000259" key="9">
    <source>
        <dbReference type="Pfam" id="PF07885"/>
    </source>
</evidence>
<dbReference type="PANTHER" id="PTHR11537">
    <property type="entry name" value="VOLTAGE-GATED POTASSIUM CHANNEL"/>
    <property type="match status" value="1"/>
</dbReference>
<comment type="subcellular location">
    <subcellularLocation>
        <location evidence="1">Membrane</location>
        <topology evidence="1">Multi-pass membrane protein</topology>
    </subcellularLocation>
</comment>
<feature type="transmembrane region" description="Helical" evidence="8">
    <location>
        <begin position="176"/>
        <end position="196"/>
    </location>
</feature>
<organism evidence="10 11">
    <name type="scientific">Porites lobata</name>
    <dbReference type="NCBI Taxonomy" id="104759"/>
    <lineage>
        <taxon>Eukaryota</taxon>
        <taxon>Metazoa</taxon>
        <taxon>Cnidaria</taxon>
        <taxon>Anthozoa</taxon>
        <taxon>Hexacorallia</taxon>
        <taxon>Scleractinia</taxon>
        <taxon>Fungiina</taxon>
        <taxon>Poritidae</taxon>
        <taxon>Porites</taxon>
    </lineage>
</organism>
<reference evidence="10 11" key="1">
    <citation type="submission" date="2022-05" db="EMBL/GenBank/DDBJ databases">
        <authorList>
            <consortium name="Genoscope - CEA"/>
            <person name="William W."/>
        </authorList>
    </citation>
    <scope>NUCLEOTIDE SEQUENCE [LARGE SCALE GENOMIC DNA]</scope>
</reference>
<dbReference type="InterPro" id="IPR028325">
    <property type="entry name" value="VG_K_chnl"/>
</dbReference>
<evidence type="ECO:0000256" key="7">
    <source>
        <dbReference type="ARBA" id="ARBA00023303"/>
    </source>
</evidence>
<keyword evidence="3 8" id="KW-0812">Transmembrane</keyword>
<dbReference type="SUPFAM" id="SSF81324">
    <property type="entry name" value="Voltage-gated potassium channels"/>
    <property type="match status" value="1"/>
</dbReference>
<gene>
    <name evidence="10" type="ORF">PLOB_00035495</name>
</gene>
<feature type="transmembrane region" description="Helical" evidence="8">
    <location>
        <begin position="143"/>
        <end position="164"/>
    </location>
</feature>
<sequence length="483" mass="54611">MNNNICYFISSGLLVELLKKMIKSSNGIHYKRNNNPKNTTQDFQNPFVLSQSNSTKNTTIVMPVMLKKNIRDDGGDPCKIKVHHSKGPVYIVKRNVMKPLTQLGRSFINGGQIIGLTLILTVISGVFMWILDRRKNPMDFPPSFIKGAWQGFWWAFVTMTTVGYGDTAPKSFPARLYSILWMLLGMVAFSVLTANFTSSLTHEIEEDLNLFGRTVAVLNGSLAKQAAVSEGSKYKTFNNVEDMIVSLTGGTVVRGLLLDRHVAVSNMGKFRENSLEIGRTLDYDYYIGLCVRPPYNSTVCETMKKCVQDIVQSQAFELEALKLLSREVSEEQNTKESSSLFDDYDFLIILLVLFAVLVSGGLLWEYFYYKPKMERINKVNDEYEMQEQEKDSDKAVLLKNEVEELCEECRAKVEHIVKEEGKQRLQDLQTVVSPFDGFAIIGNQISSIPGVSSIRKIGSELPNNVQNLTRLGKRNRQDKLQPT</sequence>